<dbReference type="EMBL" id="UGYZ01000002">
    <property type="protein sequence ID" value="SUJ18019.1"/>
    <property type="molecule type" value="Genomic_DNA"/>
</dbReference>
<keyword evidence="2" id="KW-0288">FMN</keyword>
<dbReference type="InterPro" id="IPR036661">
    <property type="entry name" value="Luciferase-like_sf"/>
</dbReference>
<keyword evidence="1" id="KW-0285">Flavoprotein</keyword>
<dbReference type="Gene3D" id="3.20.20.30">
    <property type="entry name" value="Luciferase-like domain"/>
    <property type="match status" value="1"/>
</dbReference>
<evidence type="ECO:0000259" key="5">
    <source>
        <dbReference type="Pfam" id="PF00296"/>
    </source>
</evidence>
<evidence type="ECO:0000256" key="1">
    <source>
        <dbReference type="ARBA" id="ARBA00022630"/>
    </source>
</evidence>
<keyword evidence="3 6" id="KW-0560">Oxidoreductase</keyword>
<sequence length="323" mass="36431">MSTFNNHRGYARTFEEKKLTLGLIFPIEAYESSIPEMDLEQQIQLAKLAEKQQFASLFVRDVPLNDPTFGDAGQMYDPWVYLSHIAAHTNDIALGTASAITSFQHPLNLAKSAASFDRISGERLLLGLATGDRPIEFNVFGADRENRAELFQETFYAAKKAWSTSYPTINTERVSLNGEADILPKPMLKDIPTFVTGRSGQSLEWIAENGDGWIGYPRGIHEQAKIIRDWRAFTDKFKPFTQSLYIDLLDDPDADPTPIHLGFRSGHRFLIEFLKGLEAVGVNHVIIALKFATRPMEDVLQELGEYVIPHFPALQIQSDRTQQ</sequence>
<dbReference type="InterPro" id="IPR051260">
    <property type="entry name" value="Diverse_substr_monoxygenases"/>
</dbReference>
<evidence type="ECO:0000313" key="6">
    <source>
        <dbReference type="EMBL" id="SUJ18019.1"/>
    </source>
</evidence>
<evidence type="ECO:0000256" key="3">
    <source>
        <dbReference type="ARBA" id="ARBA00023002"/>
    </source>
</evidence>
<gene>
    <name evidence="6" type="primary">luxA_2</name>
    <name evidence="6" type="ORF">NCTC4822_02883</name>
</gene>
<dbReference type="Pfam" id="PF00296">
    <property type="entry name" value="Bac_luciferase"/>
    <property type="match status" value="1"/>
</dbReference>
<organism evidence="6 7">
    <name type="scientific">Sporosarcina pasteurii</name>
    <name type="common">Bacillus pasteurii</name>
    <dbReference type="NCBI Taxonomy" id="1474"/>
    <lineage>
        <taxon>Bacteria</taxon>
        <taxon>Bacillati</taxon>
        <taxon>Bacillota</taxon>
        <taxon>Bacilli</taxon>
        <taxon>Bacillales</taxon>
        <taxon>Caryophanaceae</taxon>
        <taxon>Sporosarcina</taxon>
    </lineage>
</organism>
<dbReference type="SUPFAM" id="SSF51679">
    <property type="entry name" value="Bacterial luciferase-like"/>
    <property type="match status" value="1"/>
</dbReference>
<evidence type="ECO:0000313" key="7">
    <source>
        <dbReference type="Proteomes" id="UP000254519"/>
    </source>
</evidence>
<dbReference type="Proteomes" id="UP000254519">
    <property type="component" value="Unassembled WGS sequence"/>
</dbReference>
<keyword evidence="4 6" id="KW-0503">Monooxygenase</keyword>
<dbReference type="InterPro" id="IPR020020">
    <property type="entry name" value="Luciferase-type_oxidoreductase"/>
</dbReference>
<reference evidence="6 7" key="1">
    <citation type="submission" date="2018-06" db="EMBL/GenBank/DDBJ databases">
        <authorList>
            <consortium name="Pathogen Informatics"/>
            <person name="Doyle S."/>
        </authorList>
    </citation>
    <scope>NUCLEOTIDE SEQUENCE [LARGE SCALE GENOMIC DNA]</scope>
    <source>
        <strain evidence="7">ATCC 11859 / DSM 33 / NCIB 8841 / NCTC 4822</strain>
    </source>
</reference>
<dbReference type="EC" id="1.14.14.3" evidence="6"/>
<feature type="domain" description="Luciferase-like" evidence="5">
    <location>
        <begin position="35"/>
        <end position="235"/>
    </location>
</feature>
<keyword evidence="7" id="KW-1185">Reference proteome</keyword>
<dbReference type="RefSeq" id="WP_115363219.1">
    <property type="nucleotide sequence ID" value="NZ_CP038012.1"/>
</dbReference>
<protein>
    <submittedName>
        <fullName evidence="6">Alkanal monooxygenase alpha chain</fullName>
        <ecNumber evidence="6">1.14.14.3</ecNumber>
    </submittedName>
</protein>
<dbReference type="PANTHER" id="PTHR30011">
    <property type="entry name" value="ALKANESULFONATE MONOOXYGENASE-RELATED"/>
    <property type="match status" value="1"/>
</dbReference>
<evidence type="ECO:0000256" key="2">
    <source>
        <dbReference type="ARBA" id="ARBA00022643"/>
    </source>
</evidence>
<dbReference type="NCBIfam" id="TIGR03571">
    <property type="entry name" value="lucif_BA3436"/>
    <property type="match status" value="1"/>
</dbReference>
<evidence type="ECO:0000256" key="4">
    <source>
        <dbReference type="ARBA" id="ARBA00023033"/>
    </source>
</evidence>
<dbReference type="PANTHER" id="PTHR30011:SF16">
    <property type="entry name" value="C2H2 FINGER DOMAIN TRANSCRIPTION FACTOR (EUROFUNG)-RELATED"/>
    <property type="match status" value="1"/>
</dbReference>
<accession>A0A380CE47</accession>
<dbReference type="OrthoDB" id="7239898at2"/>
<dbReference type="AlphaFoldDB" id="A0A380CE47"/>
<proteinExistence type="predicted"/>
<name>A0A380CE47_SPOPA</name>
<dbReference type="GO" id="GO:0047646">
    <property type="term" value="F:alkanal monooxygenase (FMN-linked) activity"/>
    <property type="evidence" value="ECO:0007669"/>
    <property type="project" value="UniProtKB-EC"/>
</dbReference>
<dbReference type="InterPro" id="IPR011251">
    <property type="entry name" value="Luciferase-like_dom"/>
</dbReference>